<keyword evidence="1" id="KW-0472">Membrane</keyword>
<dbReference type="EMBL" id="SZYE01000023">
    <property type="protein sequence ID" value="TKR26545.1"/>
    <property type="molecule type" value="Genomic_DNA"/>
</dbReference>
<keyword evidence="1" id="KW-0812">Transmembrane</keyword>
<feature type="transmembrane region" description="Helical" evidence="1">
    <location>
        <begin position="12"/>
        <end position="36"/>
    </location>
</feature>
<feature type="domain" description="DUF7144" evidence="2">
    <location>
        <begin position="12"/>
        <end position="126"/>
    </location>
</feature>
<dbReference type="RefSeq" id="WP_154728629.1">
    <property type="nucleotide sequence ID" value="NZ_SZYE01000023.1"/>
</dbReference>
<dbReference type="OrthoDB" id="4482242at2"/>
<organism evidence="3 4">
    <name type="scientific">Cellulomonas hominis</name>
    <dbReference type="NCBI Taxonomy" id="156981"/>
    <lineage>
        <taxon>Bacteria</taxon>
        <taxon>Bacillati</taxon>
        <taxon>Actinomycetota</taxon>
        <taxon>Actinomycetes</taxon>
        <taxon>Micrococcales</taxon>
        <taxon>Cellulomonadaceae</taxon>
        <taxon>Cellulomonas</taxon>
    </lineage>
</organism>
<evidence type="ECO:0000313" key="4">
    <source>
        <dbReference type="Proteomes" id="UP000308121"/>
    </source>
</evidence>
<protein>
    <recommendedName>
        <fullName evidence="2">DUF7144 domain-containing protein</fullName>
    </recommendedName>
</protein>
<reference evidence="3 4" key="1">
    <citation type="submission" date="2019-05" db="EMBL/GenBank/DDBJ databases">
        <title>Genome sequence of Cellulomonas hominis strain CS1.</title>
        <authorList>
            <person name="Belmont J."/>
            <person name="Maclea K.S."/>
        </authorList>
    </citation>
    <scope>NUCLEOTIDE SEQUENCE [LARGE SCALE GENOMIC DNA]</scope>
    <source>
        <strain evidence="3 4">CS1</strain>
    </source>
</reference>
<gene>
    <name evidence="3" type="ORF">FA014_05140</name>
</gene>
<dbReference type="Proteomes" id="UP000308121">
    <property type="component" value="Unassembled WGS sequence"/>
</dbReference>
<evidence type="ECO:0000259" key="2">
    <source>
        <dbReference type="Pfam" id="PF23636"/>
    </source>
</evidence>
<feature type="transmembrane region" description="Helical" evidence="1">
    <location>
        <begin position="80"/>
        <end position="99"/>
    </location>
</feature>
<feature type="transmembrane region" description="Helical" evidence="1">
    <location>
        <begin position="105"/>
        <end position="123"/>
    </location>
</feature>
<name>A0A7Z8K1P2_9CELL</name>
<comment type="caution">
    <text evidence="3">The sequence shown here is derived from an EMBL/GenBank/DDBJ whole genome shotgun (WGS) entry which is preliminary data.</text>
</comment>
<evidence type="ECO:0000256" key="1">
    <source>
        <dbReference type="SAM" id="Phobius"/>
    </source>
</evidence>
<dbReference type="Pfam" id="PF23636">
    <property type="entry name" value="DUF7144"/>
    <property type="match status" value="1"/>
</dbReference>
<evidence type="ECO:0000313" key="3">
    <source>
        <dbReference type="EMBL" id="TKR26545.1"/>
    </source>
</evidence>
<sequence>MSERRSGLAVGMTVFAGTIMIMIGVMHVFQGIVALVNDTFYVAGEEWVLQLDVTSWGWVHLILGAVVVLAGFFVFRGAVWARTVGVIMAVLSGLASFAWLPYYPVWALVVIALDVFVIWSLTVHGREIAEPV</sequence>
<proteinExistence type="predicted"/>
<dbReference type="AlphaFoldDB" id="A0A7Z8K1P2"/>
<keyword evidence="1" id="KW-1133">Transmembrane helix</keyword>
<accession>A0A7Z8K1P2</accession>
<feature type="transmembrane region" description="Helical" evidence="1">
    <location>
        <begin position="56"/>
        <end position="75"/>
    </location>
</feature>
<dbReference type="InterPro" id="IPR055568">
    <property type="entry name" value="DUF7144"/>
</dbReference>